<evidence type="ECO:0000256" key="2">
    <source>
        <dbReference type="ARBA" id="ARBA00023157"/>
    </source>
</evidence>
<dbReference type="InterPro" id="IPR011635">
    <property type="entry name" value="CARDB"/>
</dbReference>
<reference evidence="6" key="1">
    <citation type="journal article" date="2019" name="Int. J. Syst. Evol. Microbiol.">
        <title>The Global Catalogue of Microorganisms (GCM) 10K type strain sequencing project: providing services to taxonomists for standard genome sequencing and annotation.</title>
        <authorList>
            <consortium name="The Broad Institute Genomics Platform"/>
            <consortium name="The Broad Institute Genome Sequencing Center for Infectious Disease"/>
            <person name="Wu L."/>
            <person name="Ma J."/>
        </authorList>
    </citation>
    <scope>NUCLEOTIDE SEQUENCE [LARGE SCALE GENOMIC DNA]</scope>
    <source>
        <strain evidence="6">CGMCC 1.14966</strain>
    </source>
</reference>
<dbReference type="RefSeq" id="WP_188561981.1">
    <property type="nucleotide sequence ID" value="NZ_BMGY01000016.1"/>
</dbReference>
<accession>A0ABQ2A414</accession>
<dbReference type="PANTHER" id="PTHR24251">
    <property type="entry name" value="OVOCHYMASE-RELATED"/>
    <property type="match status" value="1"/>
</dbReference>
<evidence type="ECO:0000256" key="1">
    <source>
        <dbReference type="ARBA" id="ARBA00022737"/>
    </source>
</evidence>
<feature type="chain" id="PRO_5046105611" description="CUB domain-containing protein" evidence="3">
    <location>
        <begin position="32"/>
        <end position="1096"/>
    </location>
</feature>
<dbReference type="CDD" id="cd00041">
    <property type="entry name" value="CUB"/>
    <property type="match status" value="2"/>
</dbReference>
<evidence type="ECO:0000313" key="6">
    <source>
        <dbReference type="Proteomes" id="UP000637774"/>
    </source>
</evidence>
<gene>
    <name evidence="5" type="ORF">GCM10011495_20580</name>
</gene>
<dbReference type="InterPro" id="IPR035914">
    <property type="entry name" value="Sperma_CUB_dom_sf"/>
</dbReference>
<keyword evidence="3" id="KW-0732">Signal</keyword>
<dbReference type="Proteomes" id="UP000637774">
    <property type="component" value="Unassembled WGS sequence"/>
</dbReference>
<dbReference type="Pfam" id="PF07705">
    <property type="entry name" value="CARDB"/>
    <property type="match status" value="6"/>
</dbReference>
<dbReference type="Pfam" id="PF00431">
    <property type="entry name" value="CUB"/>
    <property type="match status" value="2"/>
</dbReference>
<dbReference type="Gene3D" id="2.60.40.10">
    <property type="entry name" value="Immunoglobulins"/>
    <property type="match status" value="6"/>
</dbReference>
<sequence length="1096" mass="112290">MKQSYPAASRLFFLMLGLALLGFAQPASLRAQTYALPASGTNNFTTCSGTLTDDGGLNAPYSPSANGSTTLTPATAGNKIRLQFTSFSVESSYDLVYIYDGPNTSSPLIGTYDSSNPPTTVFGTTASGALTVRLTSDGVVQFGGFEATIGCVTTVPPQAQADLALQGASLSPLSVVAGGNLSASSSIYNLSGATASSSSVGYYLSTDAVLDAADQLLGSSMGFSLAVGQASSRFANFQVPAGTVPGNYFILFVADYLNQVPESNEGNNVTPVNISVTPPSIDLTIPQAGVTPLNVAPGSPLSLNCQIINQGNAVASSSSVGYYFSTDATLDAADQLLTSQFGGQLSPNFPSSRFGTAAVPPGVAPGAYFILFVADYQNQVGETDENNNVRAVSFTVSPPGVDLVITQEQLFPSSAVAGNFLQVNCLIVNQGNIQANTSTAGFYLSTNQVFDVADVLLSTTQGGTLFANQTSFRSSNPQLPANTAPGSYFVLFVADPQAQVTEVNETNNVRSLPLSVIAPSIDLQVSSTFLNPSSVAPGGVTAASCVLFNQGNAVANPATVGYYLSTNLVLDANDILLANTTGSVFGFNSSSRFANLTVPAGTAVGSYYVLFVADYLAQISETNELNNVTSAPLQVVAPGVDLIIQQPFLSAGSVTPGFMINASCSIQNIGNSIANSSTVGYYLSTNAQFDASDVLLNTVTGFALGGGQSSQRFTNLVIPTGTTAGNYFVLFVADPQAQVTETNENNNVIALQLTVTGPFLGTVVPFSGAATVTTCTATIYDHGGFGNYADNANGTLTILPATPGSLVRLTFNSFVVEQCCDRLNIYDGPNAQSPLLASLSSMPVGPIVATNSSGVLTLVFTTDGSVTASGFEAVVSCTAPPQPDLLLTQIGASPSSVPAGGSLSLSTIVANQGSGSASSSAVGFFLSVDQQLDASDRNLGTSAGGALGPNLDGARNLLTMVPANVTPGAYYVLAVADPTNAVSETNEANNLAALPVTVTQALASREQTAGYAVVVVPNPVATGQALRVQLSGPGASCVAELSLYNVLGQRVRTQPLALGAGRANLAEVTTQNLATGVYTLRLTGPNLSITRRVVIE</sequence>
<feature type="domain" description="CUB" evidence="4">
    <location>
        <begin position="39"/>
        <end position="152"/>
    </location>
</feature>
<dbReference type="InterPro" id="IPR013783">
    <property type="entry name" value="Ig-like_fold"/>
</dbReference>
<proteinExistence type="predicted"/>
<evidence type="ECO:0000313" key="5">
    <source>
        <dbReference type="EMBL" id="GGH85707.1"/>
    </source>
</evidence>
<dbReference type="EMBL" id="BMGY01000016">
    <property type="protein sequence ID" value="GGH85707.1"/>
    <property type="molecule type" value="Genomic_DNA"/>
</dbReference>
<keyword evidence="2" id="KW-1015">Disulfide bond</keyword>
<protein>
    <recommendedName>
        <fullName evidence="4">CUB domain-containing protein</fullName>
    </recommendedName>
</protein>
<dbReference type="PROSITE" id="PS01180">
    <property type="entry name" value="CUB"/>
    <property type="match status" value="1"/>
</dbReference>
<evidence type="ECO:0000259" key="4">
    <source>
        <dbReference type="PROSITE" id="PS01180"/>
    </source>
</evidence>
<organism evidence="5 6">
    <name type="scientific">Hymenobacter frigidus</name>
    <dbReference type="NCBI Taxonomy" id="1524095"/>
    <lineage>
        <taxon>Bacteria</taxon>
        <taxon>Pseudomonadati</taxon>
        <taxon>Bacteroidota</taxon>
        <taxon>Cytophagia</taxon>
        <taxon>Cytophagales</taxon>
        <taxon>Hymenobacteraceae</taxon>
        <taxon>Hymenobacter</taxon>
    </lineage>
</organism>
<keyword evidence="6" id="KW-1185">Reference proteome</keyword>
<dbReference type="InterPro" id="IPR000859">
    <property type="entry name" value="CUB_dom"/>
</dbReference>
<dbReference type="SUPFAM" id="SSF49854">
    <property type="entry name" value="Spermadhesin, CUB domain"/>
    <property type="match status" value="2"/>
</dbReference>
<dbReference type="Gene3D" id="2.60.120.290">
    <property type="entry name" value="Spermadhesin, CUB domain"/>
    <property type="match status" value="2"/>
</dbReference>
<dbReference type="SMART" id="SM00042">
    <property type="entry name" value="CUB"/>
    <property type="match status" value="2"/>
</dbReference>
<keyword evidence="1" id="KW-0677">Repeat</keyword>
<dbReference type="NCBIfam" id="TIGR04183">
    <property type="entry name" value="Por_Secre_tail"/>
    <property type="match status" value="1"/>
</dbReference>
<feature type="signal peptide" evidence="3">
    <location>
        <begin position="1"/>
        <end position="31"/>
    </location>
</feature>
<name>A0ABQ2A414_9BACT</name>
<comment type="caution">
    <text evidence="5">The sequence shown here is derived from an EMBL/GenBank/DDBJ whole genome shotgun (WGS) entry which is preliminary data.</text>
</comment>
<dbReference type="InterPro" id="IPR026444">
    <property type="entry name" value="Secre_tail"/>
</dbReference>
<evidence type="ECO:0000256" key="3">
    <source>
        <dbReference type="SAM" id="SignalP"/>
    </source>
</evidence>